<reference evidence="2" key="1">
    <citation type="submission" date="2022-03" db="EMBL/GenBank/DDBJ databases">
        <title>Draft genome sequence of Aduncisulcus paluster, a free-living microaerophilic Fornicata.</title>
        <authorList>
            <person name="Yuyama I."/>
            <person name="Kume K."/>
            <person name="Tamura T."/>
            <person name="Inagaki Y."/>
            <person name="Hashimoto T."/>
        </authorList>
    </citation>
    <scope>NUCLEOTIDE SEQUENCE</scope>
    <source>
        <strain evidence="2">NY0171</strain>
    </source>
</reference>
<dbReference type="InterPro" id="IPR001584">
    <property type="entry name" value="Integrase_cat-core"/>
</dbReference>
<dbReference type="PROSITE" id="PS50994">
    <property type="entry name" value="INTEGRASE"/>
    <property type="match status" value="1"/>
</dbReference>
<dbReference type="EMBL" id="BQXS01004885">
    <property type="protein sequence ID" value="GKT37609.1"/>
    <property type="molecule type" value="Genomic_DNA"/>
</dbReference>
<accession>A0ABQ5KYV1</accession>
<organism evidence="2 3">
    <name type="scientific">Aduncisulcus paluster</name>
    <dbReference type="NCBI Taxonomy" id="2918883"/>
    <lineage>
        <taxon>Eukaryota</taxon>
        <taxon>Metamonada</taxon>
        <taxon>Carpediemonas-like organisms</taxon>
        <taxon>Aduncisulcus</taxon>
    </lineage>
</organism>
<dbReference type="Proteomes" id="UP001057375">
    <property type="component" value="Unassembled WGS sequence"/>
</dbReference>
<evidence type="ECO:0000313" key="3">
    <source>
        <dbReference type="Proteomes" id="UP001057375"/>
    </source>
</evidence>
<evidence type="ECO:0000259" key="1">
    <source>
        <dbReference type="PROSITE" id="PS50994"/>
    </source>
</evidence>
<dbReference type="Pfam" id="PF00665">
    <property type="entry name" value="rve"/>
    <property type="match status" value="1"/>
</dbReference>
<feature type="domain" description="Integrase catalytic" evidence="1">
    <location>
        <begin position="1"/>
        <end position="154"/>
    </location>
</feature>
<comment type="caution">
    <text evidence="2">The sequence shown here is derived from an EMBL/GenBank/DDBJ whole genome shotgun (WGS) entry which is preliminary data.</text>
</comment>
<dbReference type="InterPro" id="IPR012337">
    <property type="entry name" value="RNaseH-like_sf"/>
</dbReference>
<dbReference type="PANTHER" id="PTHR37984">
    <property type="entry name" value="PROTEIN CBG26694"/>
    <property type="match status" value="1"/>
</dbReference>
<feature type="non-terminal residue" evidence="2">
    <location>
        <position position="154"/>
    </location>
</feature>
<feature type="non-terminal residue" evidence="2">
    <location>
        <position position="1"/>
    </location>
</feature>
<dbReference type="InterPro" id="IPR036397">
    <property type="entry name" value="RNaseH_sf"/>
</dbReference>
<dbReference type="Gene3D" id="3.30.420.10">
    <property type="entry name" value="Ribonuclease H-like superfamily/Ribonuclease H"/>
    <property type="match status" value="1"/>
</dbReference>
<evidence type="ECO:0000313" key="2">
    <source>
        <dbReference type="EMBL" id="GKT37609.1"/>
    </source>
</evidence>
<dbReference type="InterPro" id="IPR050951">
    <property type="entry name" value="Retrovirus_Pol_polyprotein"/>
</dbReference>
<name>A0ABQ5KYV1_9EUKA</name>
<proteinExistence type="predicted"/>
<dbReference type="PANTHER" id="PTHR37984:SF15">
    <property type="entry name" value="INTEGRASE CATALYTIC DOMAIN-CONTAINING PROTEIN"/>
    <property type="match status" value="1"/>
</dbReference>
<protein>
    <submittedName>
        <fullName evidence="2">DDE-type integrase/transposase/recombinase</fullName>
    </submittedName>
</protein>
<dbReference type="SUPFAM" id="SSF53098">
    <property type="entry name" value="Ribonuclease H-like"/>
    <property type="match status" value="1"/>
</dbReference>
<gene>
    <name evidence="2" type="ORF">ADUPG1_003547</name>
</gene>
<keyword evidence="3" id="KW-1185">Reference proteome</keyword>
<sequence>FYSVAVDTIGPLPTDSQGMKYIITMVDEFTKWVELVAAPSTTAISAADAIFGNIFCRFGAPHQIRSDNGTQYVNKVIKELMKMTGVKHKTTGPYHPQGNGICERINGEVTRILRSLIYEGNSQNEWSRLLPIVMYVLNNRVSRATGYTPYKLIH</sequence>